<dbReference type="EMBL" id="ML211470">
    <property type="protein sequence ID" value="TFK82584.1"/>
    <property type="molecule type" value="Genomic_DNA"/>
</dbReference>
<dbReference type="SUPFAM" id="SSF81383">
    <property type="entry name" value="F-box domain"/>
    <property type="match status" value="1"/>
</dbReference>
<protein>
    <recommendedName>
        <fullName evidence="1">F-box domain-containing protein</fullName>
    </recommendedName>
</protein>
<dbReference type="InterPro" id="IPR001810">
    <property type="entry name" value="F-box_dom"/>
</dbReference>
<proteinExistence type="predicted"/>
<name>A0A5C3NYZ7_9APHY</name>
<sequence length="481" mass="53408">MHRLPYDVQLSVVRLLNTTDILRLCATCKTLQALLTDRSMWHRALSRLLLRFPQPQLTRRLPKLTVEELKHEVLQAARLDRLWHALDYHPRLIRSFHRDRNVEHVSLVAGGNWLIVVLYDGSLELQELGAQTPAATLPPSLTEDESVIYLSSFVSLTNDHEDILILQMGVRYNQCNIYVYRVAVVDPSPAFLLIGKISVAGSVWCCASGGQLLVYGLESGGGDMILHVCPIGPQYTRPGAGKSQVSLNIGPWSADEDFTISVLSEHQLMLSYHGGLFIYEIPPFPMVDPSPSSSDTEAAPPLIHSVRPVWSCRCDIGSGIYRISPFSWSAGTGLGDEPQQRPLVIAGTRALHVIRVHPDSQVDYREIPYPLVLGAEIGYMGLGAVGLRRAIWDCSETRNGSLHVHFRTYSLPRSILDLSEDDPDYEPGELWVRGKLGSFSVTLDPEEHLVNLCLEESSGRVCLLLNNITTGARRIAVIDAV</sequence>
<dbReference type="Gene3D" id="1.20.1280.50">
    <property type="match status" value="1"/>
</dbReference>
<keyword evidence="3" id="KW-1185">Reference proteome</keyword>
<dbReference type="SMART" id="SM00256">
    <property type="entry name" value="FBOX"/>
    <property type="match status" value="1"/>
</dbReference>
<dbReference type="PROSITE" id="PS50181">
    <property type="entry name" value="FBOX"/>
    <property type="match status" value="1"/>
</dbReference>
<dbReference type="InterPro" id="IPR036047">
    <property type="entry name" value="F-box-like_dom_sf"/>
</dbReference>
<evidence type="ECO:0000259" key="1">
    <source>
        <dbReference type="PROSITE" id="PS50181"/>
    </source>
</evidence>
<dbReference type="Proteomes" id="UP000308197">
    <property type="component" value="Unassembled WGS sequence"/>
</dbReference>
<accession>A0A5C3NYZ7</accession>
<gene>
    <name evidence="2" type="ORF">K466DRAFT_556359</name>
</gene>
<dbReference type="AlphaFoldDB" id="A0A5C3NYZ7"/>
<organism evidence="2 3">
    <name type="scientific">Polyporus arcularius HHB13444</name>
    <dbReference type="NCBI Taxonomy" id="1314778"/>
    <lineage>
        <taxon>Eukaryota</taxon>
        <taxon>Fungi</taxon>
        <taxon>Dikarya</taxon>
        <taxon>Basidiomycota</taxon>
        <taxon>Agaricomycotina</taxon>
        <taxon>Agaricomycetes</taxon>
        <taxon>Polyporales</taxon>
        <taxon>Polyporaceae</taxon>
        <taxon>Polyporus</taxon>
    </lineage>
</organism>
<dbReference type="InParanoid" id="A0A5C3NYZ7"/>
<feature type="domain" description="F-box" evidence="1">
    <location>
        <begin position="1"/>
        <end position="44"/>
    </location>
</feature>
<reference evidence="2 3" key="1">
    <citation type="journal article" date="2019" name="Nat. Ecol. Evol.">
        <title>Megaphylogeny resolves global patterns of mushroom evolution.</title>
        <authorList>
            <person name="Varga T."/>
            <person name="Krizsan K."/>
            <person name="Foldi C."/>
            <person name="Dima B."/>
            <person name="Sanchez-Garcia M."/>
            <person name="Sanchez-Ramirez S."/>
            <person name="Szollosi G.J."/>
            <person name="Szarkandi J.G."/>
            <person name="Papp V."/>
            <person name="Albert L."/>
            <person name="Andreopoulos W."/>
            <person name="Angelini C."/>
            <person name="Antonin V."/>
            <person name="Barry K.W."/>
            <person name="Bougher N.L."/>
            <person name="Buchanan P."/>
            <person name="Buyck B."/>
            <person name="Bense V."/>
            <person name="Catcheside P."/>
            <person name="Chovatia M."/>
            <person name="Cooper J."/>
            <person name="Damon W."/>
            <person name="Desjardin D."/>
            <person name="Finy P."/>
            <person name="Geml J."/>
            <person name="Haridas S."/>
            <person name="Hughes K."/>
            <person name="Justo A."/>
            <person name="Karasinski D."/>
            <person name="Kautmanova I."/>
            <person name="Kiss B."/>
            <person name="Kocsube S."/>
            <person name="Kotiranta H."/>
            <person name="LaButti K.M."/>
            <person name="Lechner B.E."/>
            <person name="Liimatainen K."/>
            <person name="Lipzen A."/>
            <person name="Lukacs Z."/>
            <person name="Mihaltcheva S."/>
            <person name="Morgado L.N."/>
            <person name="Niskanen T."/>
            <person name="Noordeloos M.E."/>
            <person name="Ohm R.A."/>
            <person name="Ortiz-Santana B."/>
            <person name="Ovrebo C."/>
            <person name="Racz N."/>
            <person name="Riley R."/>
            <person name="Savchenko A."/>
            <person name="Shiryaev A."/>
            <person name="Soop K."/>
            <person name="Spirin V."/>
            <person name="Szebenyi C."/>
            <person name="Tomsovsky M."/>
            <person name="Tulloss R.E."/>
            <person name="Uehling J."/>
            <person name="Grigoriev I.V."/>
            <person name="Vagvolgyi C."/>
            <person name="Papp T."/>
            <person name="Martin F.M."/>
            <person name="Miettinen O."/>
            <person name="Hibbett D.S."/>
            <person name="Nagy L.G."/>
        </authorList>
    </citation>
    <scope>NUCLEOTIDE SEQUENCE [LARGE SCALE GENOMIC DNA]</scope>
    <source>
        <strain evidence="2 3">HHB13444</strain>
    </source>
</reference>
<evidence type="ECO:0000313" key="2">
    <source>
        <dbReference type="EMBL" id="TFK82584.1"/>
    </source>
</evidence>
<evidence type="ECO:0000313" key="3">
    <source>
        <dbReference type="Proteomes" id="UP000308197"/>
    </source>
</evidence>
<dbReference type="Pfam" id="PF12937">
    <property type="entry name" value="F-box-like"/>
    <property type="match status" value="1"/>
</dbReference>